<dbReference type="Proteomes" id="UP000053176">
    <property type="component" value="Unassembled WGS sequence"/>
</dbReference>
<reference evidence="1 2" key="1">
    <citation type="submission" date="2015-12" db="EMBL/GenBank/DDBJ databases">
        <title>Draft genome sequence of Mesorhizobium sp. UFLA 01-765, a multitolerant efficient symbiont and plant-growth promoting strain isolated from Zn-mining soil using Leucaena leucocephala as a trap plant.</title>
        <authorList>
            <person name="Rangel W.M."/>
            <person name="Thijs S."/>
            <person name="Longatti S.M."/>
            <person name="Moreira F.M."/>
            <person name="Weyens N."/>
            <person name="Vangronsveld J."/>
            <person name="Van Hamme J.D."/>
            <person name="Bottos E.M."/>
            <person name="Rineau F."/>
        </authorList>
    </citation>
    <scope>NUCLEOTIDE SEQUENCE [LARGE SCALE GENOMIC DNA]</scope>
    <source>
        <strain evidence="1 2">UFLA 01-765</strain>
    </source>
</reference>
<evidence type="ECO:0000313" key="2">
    <source>
        <dbReference type="Proteomes" id="UP000053176"/>
    </source>
</evidence>
<comment type="caution">
    <text evidence="1">The sequence shown here is derived from an EMBL/GenBank/DDBJ whole genome shotgun (WGS) entry which is preliminary data.</text>
</comment>
<dbReference type="EMBL" id="LPWA01000100">
    <property type="protein sequence ID" value="KUM26991.1"/>
    <property type="molecule type" value="Genomic_DNA"/>
</dbReference>
<protein>
    <submittedName>
        <fullName evidence="1">Uncharacterized protein</fullName>
    </submittedName>
</protein>
<accession>A0A117N3P7</accession>
<proteinExistence type="predicted"/>
<gene>
    <name evidence="1" type="ORF">AU467_18680</name>
</gene>
<name>A0A117N3P7_RHILI</name>
<evidence type="ECO:0000313" key="1">
    <source>
        <dbReference type="EMBL" id="KUM26991.1"/>
    </source>
</evidence>
<dbReference type="AlphaFoldDB" id="A0A117N3P7"/>
<sequence>MSVANVEPEEIIQLLLEPRLHGRLKGAECSMRAASQSPAQTPNAVTAQETAAAIIKGKSSSTP</sequence>
<organism evidence="1 2">
    <name type="scientific">Rhizobium loti</name>
    <name type="common">Mesorhizobium loti</name>
    <dbReference type="NCBI Taxonomy" id="381"/>
    <lineage>
        <taxon>Bacteria</taxon>
        <taxon>Pseudomonadati</taxon>
        <taxon>Pseudomonadota</taxon>
        <taxon>Alphaproteobacteria</taxon>
        <taxon>Hyphomicrobiales</taxon>
        <taxon>Phyllobacteriaceae</taxon>
        <taxon>Mesorhizobium</taxon>
    </lineage>
</organism>